<comment type="caution">
    <text evidence="1">The sequence shown here is derived from an EMBL/GenBank/DDBJ whole genome shotgun (WGS) entry which is preliminary data.</text>
</comment>
<keyword evidence="2" id="KW-1185">Reference proteome</keyword>
<dbReference type="InterPro" id="IPR016024">
    <property type="entry name" value="ARM-type_fold"/>
</dbReference>
<reference evidence="1 2" key="1">
    <citation type="submission" date="2023-07" db="EMBL/GenBank/DDBJ databases">
        <title>Genomic Encyclopedia of Type Strains, Phase IV (KMG-IV): sequencing the most valuable type-strain genomes for metagenomic binning, comparative biology and taxonomic classification.</title>
        <authorList>
            <person name="Goeker M."/>
        </authorList>
    </citation>
    <scope>NUCLEOTIDE SEQUENCE [LARGE SCALE GENOMIC DNA]</scope>
    <source>
        <strain evidence="1 2">DSM 9768</strain>
    </source>
</reference>
<protein>
    <submittedName>
        <fullName evidence="1">3-methyladenine DNA glycosylase AlkD</fullName>
    </submittedName>
</protein>
<name>A0ABU0A1Q5_9BACI</name>
<dbReference type="Gene3D" id="1.25.40.290">
    <property type="entry name" value="ARM repeat domains"/>
    <property type="match status" value="1"/>
</dbReference>
<evidence type="ECO:0000313" key="2">
    <source>
        <dbReference type="Proteomes" id="UP001230005"/>
    </source>
</evidence>
<dbReference type="SUPFAM" id="SSF48371">
    <property type="entry name" value="ARM repeat"/>
    <property type="match status" value="1"/>
</dbReference>
<dbReference type="PANTHER" id="PTHR34070:SF1">
    <property type="entry name" value="DNA ALKYLATION REPAIR PROTEIN"/>
    <property type="match status" value="1"/>
</dbReference>
<organism evidence="1 2">
    <name type="scientific">Evansella vedderi</name>
    <dbReference type="NCBI Taxonomy" id="38282"/>
    <lineage>
        <taxon>Bacteria</taxon>
        <taxon>Bacillati</taxon>
        <taxon>Bacillota</taxon>
        <taxon>Bacilli</taxon>
        <taxon>Bacillales</taxon>
        <taxon>Bacillaceae</taxon>
        <taxon>Evansella</taxon>
    </lineage>
</organism>
<dbReference type="Proteomes" id="UP001230005">
    <property type="component" value="Unassembled WGS sequence"/>
</dbReference>
<dbReference type="RefSeq" id="WP_307331089.1">
    <property type="nucleotide sequence ID" value="NZ_JAUSUG010000027.1"/>
</dbReference>
<dbReference type="PANTHER" id="PTHR34070">
    <property type="entry name" value="ARMADILLO-TYPE FOLD"/>
    <property type="match status" value="1"/>
</dbReference>
<dbReference type="InterPro" id="IPR014825">
    <property type="entry name" value="DNA_alkylation"/>
</dbReference>
<dbReference type="CDD" id="cd07064">
    <property type="entry name" value="AlkD_like_1"/>
    <property type="match status" value="1"/>
</dbReference>
<dbReference type="EMBL" id="JAUSUG010000027">
    <property type="protein sequence ID" value="MDQ0257419.1"/>
    <property type="molecule type" value="Genomic_DNA"/>
</dbReference>
<dbReference type="Gene3D" id="1.20.1660.10">
    <property type="entry name" value="Hypothetical protein (EF3068)"/>
    <property type="match status" value="1"/>
</dbReference>
<dbReference type="Pfam" id="PF08713">
    <property type="entry name" value="DNA_alkylation"/>
    <property type="match status" value="1"/>
</dbReference>
<evidence type="ECO:0000313" key="1">
    <source>
        <dbReference type="EMBL" id="MDQ0257419.1"/>
    </source>
</evidence>
<proteinExistence type="predicted"/>
<gene>
    <name evidence="1" type="ORF">J2S74_004877</name>
</gene>
<sequence length="225" mass="26906">MYLEVLKELFEANKNEENATPMTAYMKNHFSFLGIKTPERRRLLEQFYCNTDILNLEELPLTFLQGAWNLPEREYQYAVLSMMVRRPRWILPEHVPWIEELITTKSWWDTVDTIATNIVGELFARESHLLDLYIPVWRNHENLWLRRTALLFQLKYKGETNADLLYGLIRDNKDHKDFFIRKAIGWALREYSKTDPESVEAFIRSEDLSPLSVREGMKHIIRERA</sequence>
<accession>A0ABU0A1Q5</accession>